<evidence type="ECO:0000259" key="8">
    <source>
        <dbReference type="PROSITE" id="PS50072"/>
    </source>
</evidence>
<dbReference type="Pfam" id="PF00254">
    <property type="entry name" value="FKBP_C"/>
    <property type="match status" value="1"/>
</dbReference>
<dbReference type="InterPro" id="IPR046357">
    <property type="entry name" value="PPIase_dom_sf"/>
</dbReference>
<feature type="domain" description="PPIase cyclophilin-type" evidence="8">
    <location>
        <begin position="35"/>
        <end position="192"/>
    </location>
</feature>
<dbReference type="PANTHER" id="PTHR45625:SF4">
    <property type="entry name" value="PEPTIDYLPROLYL ISOMERASE DOMAIN AND WD REPEAT-CONTAINING PROTEIN 1"/>
    <property type="match status" value="1"/>
</dbReference>
<keyword evidence="10" id="KW-1185">Reference proteome</keyword>
<keyword evidence="6" id="KW-0175">Coiled coil</keyword>
<dbReference type="SUPFAM" id="SSF50891">
    <property type="entry name" value="Cyclophilin-like"/>
    <property type="match status" value="1"/>
</dbReference>
<evidence type="ECO:0000256" key="5">
    <source>
        <dbReference type="PROSITE-ProRule" id="PRU00277"/>
    </source>
</evidence>
<organism evidence="9 10">
    <name type="scientific">Gangjinia marincola</name>
    <dbReference type="NCBI Taxonomy" id="578463"/>
    <lineage>
        <taxon>Bacteria</taxon>
        <taxon>Pseudomonadati</taxon>
        <taxon>Bacteroidota</taxon>
        <taxon>Flavobacteriia</taxon>
        <taxon>Flavobacteriales</taxon>
        <taxon>Flavobacteriaceae</taxon>
        <taxon>Gangjinia</taxon>
    </lineage>
</organism>
<dbReference type="Gene3D" id="2.40.100.10">
    <property type="entry name" value="Cyclophilin-like"/>
    <property type="match status" value="1"/>
</dbReference>
<evidence type="ECO:0000259" key="7">
    <source>
        <dbReference type="PROSITE" id="PS50059"/>
    </source>
</evidence>
<dbReference type="EMBL" id="BAAAFG010000016">
    <property type="protein sequence ID" value="GAA0873024.1"/>
    <property type="molecule type" value="Genomic_DNA"/>
</dbReference>
<evidence type="ECO:0000313" key="10">
    <source>
        <dbReference type="Proteomes" id="UP001500507"/>
    </source>
</evidence>
<dbReference type="PROSITE" id="PS50059">
    <property type="entry name" value="FKBP_PPIASE"/>
    <property type="match status" value="1"/>
</dbReference>
<feature type="domain" description="PPIase FKBP-type" evidence="7">
    <location>
        <begin position="267"/>
        <end position="373"/>
    </location>
</feature>
<comment type="caution">
    <text evidence="9">The sequence shown here is derived from an EMBL/GenBank/DDBJ whole genome shotgun (WGS) entry which is preliminary data.</text>
</comment>
<protein>
    <recommendedName>
        <fullName evidence="2 5">peptidylprolyl isomerase</fullName>
        <ecNumber evidence="2 5">5.2.1.8</ecNumber>
    </recommendedName>
</protein>
<evidence type="ECO:0000313" key="9">
    <source>
        <dbReference type="EMBL" id="GAA0873024.1"/>
    </source>
</evidence>
<name>A0ABP3XYU4_9FLAO</name>
<dbReference type="Gene3D" id="3.10.50.40">
    <property type="match status" value="1"/>
</dbReference>
<keyword evidence="4 5" id="KW-0413">Isomerase</keyword>
<dbReference type="CDD" id="cd00317">
    <property type="entry name" value="cyclophilin"/>
    <property type="match status" value="1"/>
</dbReference>
<dbReference type="GO" id="GO:0016853">
    <property type="term" value="F:isomerase activity"/>
    <property type="evidence" value="ECO:0007669"/>
    <property type="project" value="UniProtKB-KW"/>
</dbReference>
<dbReference type="InterPro" id="IPR001179">
    <property type="entry name" value="PPIase_FKBP_dom"/>
</dbReference>
<dbReference type="Pfam" id="PF00160">
    <property type="entry name" value="Pro_isomerase"/>
    <property type="match status" value="1"/>
</dbReference>
<dbReference type="PROSITE" id="PS50072">
    <property type="entry name" value="CSA_PPIASE_2"/>
    <property type="match status" value="1"/>
</dbReference>
<dbReference type="InterPro" id="IPR044666">
    <property type="entry name" value="Cyclophilin_A-like"/>
</dbReference>
<dbReference type="PANTHER" id="PTHR45625">
    <property type="entry name" value="PEPTIDYL-PROLYL CIS-TRANS ISOMERASE-RELATED"/>
    <property type="match status" value="1"/>
</dbReference>
<evidence type="ECO:0000256" key="2">
    <source>
        <dbReference type="ARBA" id="ARBA00013194"/>
    </source>
</evidence>
<evidence type="ECO:0000256" key="6">
    <source>
        <dbReference type="SAM" id="Coils"/>
    </source>
</evidence>
<evidence type="ECO:0000256" key="4">
    <source>
        <dbReference type="ARBA" id="ARBA00023235"/>
    </source>
</evidence>
<dbReference type="RefSeq" id="WP_343767432.1">
    <property type="nucleotide sequence ID" value="NZ_BAAAFG010000016.1"/>
</dbReference>
<dbReference type="SUPFAM" id="SSF54534">
    <property type="entry name" value="FKBP-like"/>
    <property type="match status" value="1"/>
</dbReference>
<keyword evidence="3 5" id="KW-0697">Rotamase</keyword>
<evidence type="ECO:0000256" key="1">
    <source>
        <dbReference type="ARBA" id="ARBA00000971"/>
    </source>
</evidence>
<dbReference type="Proteomes" id="UP001500507">
    <property type="component" value="Unassembled WGS sequence"/>
</dbReference>
<feature type="coiled-coil region" evidence="6">
    <location>
        <begin position="208"/>
        <end position="243"/>
    </location>
</feature>
<dbReference type="InterPro" id="IPR029000">
    <property type="entry name" value="Cyclophilin-like_dom_sf"/>
</dbReference>
<dbReference type="InterPro" id="IPR002130">
    <property type="entry name" value="Cyclophilin-type_PPIase_dom"/>
</dbReference>
<dbReference type="PRINTS" id="PR00153">
    <property type="entry name" value="CSAPPISMRASE"/>
</dbReference>
<sequence>MKKISIIIAAIVVTVFSACKEVYPDLSDGLYAEIETNKGTFVGELFYKATPLTVANFVSLAEGSNTFVDSTYLGKNFYDGISFHRVIKDFMIQGGDPMGTGSGGPGYKFEDEIVDSLQHDGKGYFSMANSGPATNGSQFFVTLKETPWLNGKHTVFGKVVKGQEVVDSIGAVETVKPGDKPVNPVTINTVTIIRKGKEAKDFDAPKIFENIMEEAEVAKAEAEKKAQQAIEETKVRLADLKEKAEEMPSGLKIYRIKDVDGEQPKSTDKVSLDYAGYFEDGKIFDTNMIEVAKNYGKENIIRPSLDAYKPIQTTYSADAPMIPGFKEAMLNMQVGDRWVVFIPTELAWGERGSRGTIPPNADVVFDMEIVGIN</sequence>
<gene>
    <name evidence="9" type="ORF">GCM10009117_21710</name>
</gene>
<dbReference type="PROSITE" id="PS51257">
    <property type="entry name" value="PROKAR_LIPOPROTEIN"/>
    <property type="match status" value="1"/>
</dbReference>
<dbReference type="EC" id="5.2.1.8" evidence="2 5"/>
<accession>A0ABP3XYU4</accession>
<evidence type="ECO:0000256" key="3">
    <source>
        <dbReference type="ARBA" id="ARBA00023110"/>
    </source>
</evidence>
<proteinExistence type="predicted"/>
<comment type="catalytic activity">
    <reaction evidence="1 5">
        <text>[protein]-peptidylproline (omega=180) = [protein]-peptidylproline (omega=0)</text>
        <dbReference type="Rhea" id="RHEA:16237"/>
        <dbReference type="Rhea" id="RHEA-COMP:10747"/>
        <dbReference type="Rhea" id="RHEA-COMP:10748"/>
        <dbReference type="ChEBI" id="CHEBI:83833"/>
        <dbReference type="ChEBI" id="CHEBI:83834"/>
        <dbReference type="EC" id="5.2.1.8"/>
    </reaction>
</comment>
<reference evidence="10" key="1">
    <citation type="journal article" date="2019" name="Int. J. Syst. Evol. Microbiol.">
        <title>The Global Catalogue of Microorganisms (GCM) 10K type strain sequencing project: providing services to taxonomists for standard genome sequencing and annotation.</title>
        <authorList>
            <consortium name="The Broad Institute Genomics Platform"/>
            <consortium name="The Broad Institute Genome Sequencing Center for Infectious Disease"/>
            <person name="Wu L."/>
            <person name="Ma J."/>
        </authorList>
    </citation>
    <scope>NUCLEOTIDE SEQUENCE [LARGE SCALE GENOMIC DNA]</scope>
    <source>
        <strain evidence="10">JCM 16082</strain>
    </source>
</reference>